<gene>
    <name evidence="1" type="ORF">A3F84_22565</name>
</gene>
<comment type="caution">
    <text evidence="1">The sequence shown here is derived from an EMBL/GenBank/DDBJ whole genome shotgun (WGS) entry which is preliminary data.</text>
</comment>
<dbReference type="EMBL" id="MFKF01000188">
    <property type="protein sequence ID" value="OGG51273.1"/>
    <property type="molecule type" value="Genomic_DNA"/>
</dbReference>
<reference evidence="1 2" key="1">
    <citation type="journal article" date="2016" name="Nat. Commun.">
        <title>Thousands of microbial genomes shed light on interconnected biogeochemical processes in an aquifer system.</title>
        <authorList>
            <person name="Anantharaman K."/>
            <person name="Brown C.T."/>
            <person name="Hug L.A."/>
            <person name="Sharon I."/>
            <person name="Castelle C.J."/>
            <person name="Probst A.J."/>
            <person name="Thomas B.C."/>
            <person name="Singh A."/>
            <person name="Wilkins M.J."/>
            <person name="Karaoz U."/>
            <person name="Brodie E.L."/>
            <person name="Williams K.H."/>
            <person name="Hubbard S.S."/>
            <person name="Banfield J.F."/>
        </authorList>
    </citation>
    <scope>NUCLEOTIDE SEQUENCE [LARGE SCALE GENOMIC DNA]</scope>
    <source>
        <strain evidence="2">RIFCSPLOWO2_12_FULL_64_10</strain>
    </source>
</reference>
<dbReference type="Proteomes" id="UP000178606">
    <property type="component" value="Unassembled WGS sequence"/>
</dbReference>
<dbReference type="AlphaFoldDB" id="A0A1F6CQ41"/>
<evidence type="ECO:0000313" key="2">
    <source>
        <dbReference type="Proteomes" id="UP000178606"/>
    </source>
</evidence>
<organism evidence="1 2">
    <name type="scientific">Handelsmanbacteria sp. (strain RIFCSPLOWO2_12_FULL_64_10)</name>
    <dbReference type="NCBI Taxonomy" id="1817868"/>
    <lineage>
        <taxon>Bacteria</taxon>
        <taxon>Candidatus Handelsmaniibacteriota</taxon>
    </lineage>
</organism>
<proteinExistence type="predicted"/>
<evidence type="ECO:0008006" key="3">
    <source>
        <dbReference type="Google" id="ProtNLM"/>
    </source>
</evidence>
<accession>A0A1F6CQ41</accession>
<dbReference type="InterPro" id="IPR008929">
    <property type="entry name" value="Chondroitin_lyas"/>
</dbReference>
<protein>
    <recommendedName>
        <fullName evidence="3">Alginate lyase domain-containing protein</fullName>
    </recommendedName>
</protein>
<sequence length="1114" mass="122868">MSDSEKAGLPDPYRRTEGAWVGPVPAPVMEQAFWVQVDLPPETEIRATAPEGVRLIDRTRPGARRRFTRLYFRSDRGIAGGEVRLVPPAGGEIVVPLRVLTYREDIEEKAGKVEGIDPAARKRGRSYYTDEMIALARDNLARHPDLVSDLKAETPFDRMADPELFAFLPSWNLPRQCYGNWPCPFCGEKIYEKSAFYPWQHGPKGGFRCACPLCGRVFPTNDITRDDFAGGDYPDDGWGYDYGDGGRATHAGWVALHNHTIWQYAGQTVKRMAERSLLLGDEAAAHRVALLCARLAYIYPGMDMNWQQVRAEYLRDGRLLLDGNWERTGVLVPFCQAYDAVFDSVGRDWSLAEFLQGKDPAVRSPDDVRALIETCMIQVFGWDWIARRLSGGNMGARERDLAYIAVCADMGEVSDRWVEELFTRAYNSGGNRGGFDDETFVNTSTREGPGWVSGFGYAYGYLKSRSDVAEILSRVTSPRWKARCNLYDAARYPKLRAEFDTWTRMLVAGHHAPEYGDSGSPRGSQCAGGVAAHLRAEYARAYGRWPTDLLARALHRAGRSAPALFEPDVWPRVEAHVARAGPAPPPGSRVIDGVGFVFLESRAGAQRVEERAGVALRYGYARGHHHHDNLNVEMWAHDTAVTPELGYPCWAHPMGDTTHTAHHNTGMIDRGGQYRGPVARGTLEMFAGAPEASFADVSAAPAGFPSRVYRRAVCLADAPDGNVYLFDLFRMAGGKTRTFCFHGPGHRAFEASLRFGPGAAGPFAVTGIGRSFGNNLVEPQAAASDGDAWADWAHDQKGLHLRLDLLGQPGRRYVTARYARPDSPPIRFLFSEDEGEDGASEFVALWQPYAGRPFIERVERLSVEGRGEFGEYPPVVVRVTLAGGQTDTFIYSGDPSIPVRCGGLEFQGHFAYWSERNGAPRCAHLVNGSRLVKGGVGIPDVPPPYRARVTGVDFQGNGLSLDAGLPSGALLSGRLIFIRGGRHRTAYAVDSVLPQGAGVRLDLNALLFQSRLEGIGEDRSCLVAELPPPIEASRGFPPGYYDDALLTGEDLRAHYRVKRVEGEKIFLDRPARPEDFPDLDGDGRRMVYIYDVGPGDEATVYNSVFTRFTEGGPS</sequence>
<dbReference type="Gene3D" id="1.50.10.100">
    <property type="entry name" value="Chondroitin AC/alginate lyase"/>
    <property type="match status" value="1"/>
</dbReference>
<name>A0A1F6CQ41_HANXR</name>
<evidence type="ECO:0000313" key="1">
    <source>
        <dbReference type="EMBL" id="OGG51273.1"/>
    </source>
</evidence>
<dbReference type="Gene3D" id="2.70.98.70">
    <property type="match status" value="1"/>
</dbReference>